<dbReference type="HOGENOM" id="CLU_2778575_0_0_1"/>
<reference evidence="2 3" key="1">
    <citation type="journal article" date="2007" name="Nature">
        <title>Evolution of genes and genomes on the Drosophila phylogeny.</title>
        <authorList>
            <consortium name="Drosophila 12 Genomes Consortium"/>
            <person name="Clark A.G."/>
            <person name="Eisen M.B."/>
            <person name="Smith D.R."/>
            <person name="Bergman C.M."/>
            <person name="Oliver B."/>
            <person name="Markow T.A."/>
            <person name="Kaufman T.C."/>
            <person name="Kellis M."/>
            <person name="Gelbart W."/>
            <person name="Iyer V.N."/>
            <person name="Pollard D.A."/>
            <person name="Sackton T.B."/>
            <person name="Larracuente A.M."/>
            <person name="Singh N.D."/>
            <person name="Abad J.P."/>
            <person name="Abt D.N."/>
            <person name="Adryan B."/>
            <person name="Aguade M."/>
            <person name="Akashi H."/>
            <person name="Anderson W.W."/>
            <person name="Aquadro C.F."/>
            <person name="Ardell D.H."/>
            <person name="Arguello R."/>
            <person name="Artieri C.G."/>
            <person name="Barbash D.A."/>
            <person name="Barker D."/>
            <person name="Barsanti P."/>
            <person name="Batterham P."/>
            <person name="Batzoglou S."/>
            <person name="Begun D."/>
            <person name="Bhutkar A."/>
            <person name="Blanco E."/>
            <person name="Bosak S.A."/>
            <person name="Bradley R.K."/>
            <person name="Brand A.D."/>
            <person name="Brent M.R."/>
            <person name="Brooks A.N."/>
            <person name="Brown R.H."/>
            <person name="Butlin R.K."/>
            <person name="Caggese C."/>
            <person name="Calvi B.R."/>
            <person name="Bernardo de Carvalho A."/>
            <person name="Caspi A."/>
            <person name="Castrezana S."/>
            <person name="Celniker S.E."/>
            <person name="Chang J.L."/>
            <person name="Chapple C."/>
            <person name="Chatterji S."/>
            <person name="Chinwalla A."/>
            <person name="Civetta A."/>
            <person name="Clifton S.W."/>
            <person name="Comeron J.M."/>
            <person name="Costello J.C."/>
            <person name="Coyne J.A."/>
            <person name="Daub J."/>
            <person name="David R.G."/>
            <person name="Delcher A.L."/>
            <person name="Delehaunty K."/>
            <person name="Do C.B."/>
            <person name="Ebling H."/>
            <person name="Edwards K."/>
            <person name="Eickbush T."/>
            <person name="Evans J.D."/>
            <person name="Filipski A."/>
            <person name="Findeiss S."/>
            <person name="Freyhult E."/>
            <person name="Fulton L."/>
            <person name="Fulton R."/>
            <person name="Garcia A.C."/>
            <person name="Gardiner A."/>
            <person name="Garfield D.A."/>
            <person name="Garvin B.E."/>
            <person name="Gibson G."/>
            <person name="Gilbert D."/>
            <person name="Gnerre S."/>
            <person name="Godfrey J."/>
            <person name="Good R."/>
            <person name="Gotea V."/>
            <person name="Gravely B."/>
            <person name="Greenberg A.J."/>
            <person name="Griffiths-Jones S."/>
            <person name="Gross S."/>
            <person name="Guigo R."/>
            <person name="Gustafson E.A."/>
            <person name="Haerty W."/>
            <person name="Hahn M.W."/>
            <person name="Halligan D.L."/>
            <person name="Halpern A.L."/>
            <person name="Halter G.M."/>
            <person name="Han M.V."/>
            <person name="Heger A."/>
            <person name="Hillier L."/>
            <person name="Hinrichs A.S."/>
            <person name="Holmes I."/>
            <person name="Hoskins R.A."/>
            <person name="Hubisz M.J."/>
            <person name="Hultmark D."/>
            <person name="Huntley M.A."/>
            <person name="Jaffe D.B."/>
            <person name="Jagadeeshan S."/>
            <person name="Jeck W.R."/>
            <person name="Johnson J."/>
            <person name="Jones C.D."/>
            <person name="Jordan W.C."/>
            <person name="Karpen G.H."/>
            <person name="Kataoka E."/>
            <person name="Keightley P.D."/>
            <person name="Kheradpour P."/>
            <person name="Kirkness E.F."/>
            <person name="Koerich L.B."/>
            <person name="Kristiansen K."/>
            <person name="Kudrna D."/>
            <person name="Kulathinal R.J."/>
            <person name="Kumar S."/>
            <person name="Kwok R."/>
            <person name="Lander E."/>
            <person name="Langley C.H."/>
            <person name="Lapoint R."/>
            <person name="Lazzaro B.P."/>
            <person name="Lee S.J."/>
            <person name="Levesque L."/>
            <person name="Li R."/>
            <person name="Lin C.F."/>
            <person name="Lin M.F."/>
            <person name="Lindblad-Toh K."/>
            <person name="Llopart A."/>
            <person name="Long M."/>
            <person name="Low L."/>
            <person name="Lozovsky E."/>
            <person name="Lu J."/>
            <person name="Luo M."/>
            <person name="Machado C.A."/>
            <person name="Makalowski W."/>
            <person name="Marzo M."/>
            <person name="Matsuda M."/>
            <person name="Matzkin L."/>
            <person name="McAllister B."/>
            <person name="McBride C.S."/>
            <person name="McKernan B."/>
            <person name="McKernan K."/>
            <person name="Mendez-Lago M."/>
            <person name="Minx P."/>
            <person name="Mollenhauer M.U."/>
            <person name="Montooth K."/>
            <person name="Mount S.M."/>
            <person name="Mu X."/>
            <person name="Myers E."/>
            <person name="Negre B."/>
            <person name="Newfeld S."/>
            <person name="Nielsen R."/>
            <person name="Noor M.A."/>
            <person name="O'Grady P."/>
            <person name="Pachter L."/>
            <person name="Papaceit M."/>
            <person name="Parisi M.J."/>
            <person name="Parisi M."/>
            <person name="Parts L."/>
            <person name="Pedersen J.S."/>
            <person name="Pesole G."/>
            <person name="Phillippy A.M."/>
            <person name="Ponting C.P."/>
            <person name="Pop M."/>
            <person name="Porcelli D."/>
            <person name="Powell J.R."/>
            <person name="Prohaska S."/>
            <person name="Pruitt K."/>
            <person name="Puig M."/>
            <person name="Quesneville H."/>
            <person name="Ram K.R."/>
            <person name="Rand D."/>
            <person name="Rasmussen M.D."/>
            <person name="Reed L.K."/>
            <person name="Reenan R."/>
            <person name="Reily A."/>
            <person name="Remington K.A."/>
            <person name="Rieger T.T."/>
            <person name="Ritchie M.G."/>
            <person name="Robin C."/>
            <person name="Rogers Y.H."/>
            <person name="Rohde C."/>
            <person name="Rozas J."/>
            <person name="Rubenfield M.J."/>
            <person name="Ruiz A."/>
            <person name="Russo S."/>
            <person name="Salzberg S.L."/>
            <person name="Sanchez-Gracia A."/>
            <person name="Saranga D.J."/>
            <person name="Sato H."/>
            <person name="Schaeffer S.W."/>
            <person name="Schatz M.C."/>
            <person name="Schlenke T."/>
            <person name="Schwartz R."/>
            <person name="Segarra C."/>
            <person name="Singh R.S."/>
            <person name="Sirot L."/>
            <person name="Sirota M."/>
            <person name="Sisneros N.B."/>
            <person name="Smith C.D."/>
            <person name="Smith T.F."/>
            <person name="Spieth J."/>
            <person name="Stage D.E."/>
            <person name="Stark A."/>
            <person name="Stephan W."/>
            <person name="Strausberg R.L."/>
            <person name="Strempel S."/>
            <person name="Sturgill D."/>
            <person name="Sutton G."/>
            <person name="Sutton G.G."/>
            <person name="Tao W."/>
            <person name="Teichmann S."/>
            <person name="Tobari Y.N."/>
            <person name="Tomimura Y."/>
            <person name="Tsolas J.M."/>
            <person name="Valente V.L."/>
            <person name="Venter E."/>
            <person name="Venter J.C."/>
            <person name="Vicario S."/>
            <person name="Vieira F.G."/>
            <person name="Vilella A.J."/>
            <person name="Villasante A."/>
            <person name="Walenz B."/>
            <person name="Wang J."/>
            <person name="Wasserman M."/>
            <person name="Watts T."/>
            <person name="Wilson D."/>
            <person name="Wilson R.K."/>
            <person name="Wing R.A."/>
            <person name="Wolfner M.F."/>
            <person name="Wong A."/>
            <person name="Wong G.K."/>
            <person name="Wu C.I."/>
            <person name="Wu G."/>
            <person name="Yamamoto D."/>
            <person name="Yang H.P."/>
            <person name="Yang S.P."/>
            <person name="Yorke J.A."/>
            <person name="Yoshida K."/>
            <person name="Zdobnov E."/>
            <person name="Zhang P."/>
            <person name="Zhang Y."/>
            <person name="Zimin A.V."/>
            <person name="Baldwin J."/>
            <person name="Abdouelleil A."/>
            <person name="Abdulkadir J."/>
            <person name="Abebe A."/>
            <person name="Abera B."/>
            <person name="Abreu J."/>
            <person name="Acer S.C."/>
            <person name="Aftuck L."/>
            <person name="Alexander A."/>
            <person name="An P."/>
            <person name="Anderson E."/>
            <person name="Anderson S."/>
            <person name="Arachi H."/>
            <person name="Azer M."/>
            <person name="Bachantsang P."/>
            <person name="Barry A."/>
            <person name="Bayul T."/>
            <person name="Berlin A."/>
            <person name="Bessette D."/>
            <person name="Bloom T."/>
            <person name="Blye J."/>
            <person name="Boguslavskiy L."/>
            <person name="Bonnet C."/>
            <person name="Boukhgalter B."/>
            <person name="Bourzgui I."/>
            <person name="Brown A."/>
            <person name="Cahill P."/>
            <person name="Channer S."/>
            <person name="Cheshatsang Y."/>
            <person name="Chuda L."/>
            <person name="Citroen M."/>
            <person name="Collymore A."/>
            <person name="Cooke P."/>
            <person name="Costello M."/>
            <person name="D'Aco K."/>
            <person name="Daza R."/>
            <person name="De Haan G."/>
            <person name="DeGray S."/>
            <person name="DeMaso C."/>
            <person name="Dhargay N."/>
            <person name="Dooley K."/>
            <person name="Dooley E."/>
            <person name="Doricent M."/>
            <person name="Dorje P."/>
            <person name="Dorjee K."/>
            <person name="Dupes A."/>
            <person name="Elong R."/>
            <person name="Falk J."/>
            <person name="Farina A."/>
            <person name="Faro S."/>
            <person name="Ferguson D."/>
            <person name="Fisher S."/>
            <person name="Foley C.D."/>
            <person name="Franke A."/>
            <person name="Friedrich D."/>
            <person name="Gadbois L."/>
            <person name="Gearin G."/>
            <person name="Gearin C.R."/>
            <person name="Giannoukos G."/>
            <person name="Goode T."/>
            <person name="Graham J."/>
            <person name="Grandbois E."/>
            <person name="Grewal S."/>
            <person name="Gyaltsen K."/>
            <person name="Hafez N."/>
            <person name="Hagos B."/>
            <person name="Hall J."/>
            <person name="Henson C."/>
            <person name="Hollinger A."/>
            <person name="Honan T."/>
            <person name="Huard M.D."/>
            <person name="Hughes L."/>
            <person name="Hurhula B."/>
            <person name="Husby M.E."/>
            <person name="Kamat A."/>
            <person name="Kanga B."/>
            <person name="Kashin S."/>
            <person name="Khazanovich D."/>
            <person name="Kisner P."/>
            <person name="Lance K."/>
            <person name="Lara M."/>
            <person name="Lee W."/>
            <person name="Lennon N."/>
            <person name="Letendre F."/>
            <person name="LeVine R."/>
            <person name="Lipovsky A."/>
            <person name="Liu X."/>
            <person name="Liu J."/>
            <person name="Liu S."/>
            <person name="Lokyitsang T."/>
            <person name="Lokyitsang Y."/>
            <person name="Lubonja R."/>
            <person name="Lui A."/>
            <person name="MacDonald P."/>
            <person name="Magnisalis V."/>
            <person name="Maru K."/>
            <person name="Matthews C."/>
            <person name="McCusker W."/>
            <person name="McDonough S."/>
            <person name="Mehta T."/>
            <person name="Meldrim J."/>
            <person name="Meneus L."/>
            <person name="Mihai O."/>
            <person name="Mihalev A."/>
            <person name="Mihova T."/>
            <person name="Mittelman R."/>
            <person name="Mlenga V."/>
            <person name="Montmayeur A."/>
            <person name="Mulrain L."/>
            <person name="Navidi A."/>
            <person name="Naylor J."/>
            <person name="Negash T."/>
            <person name="Nguyen T."/>
            <person name="Nguyen N."/>
            <person name="Nicol R."/>
            <person name="Norbu C."/>
            <person name="Norbu N."/>
            <person name="Novod N."/>
            <person name="O'Neill B."/>
            <person name="Osman S."/>
            <person name="Markiewicz E."/>
            <person name="Oyono O.L."/>
            <person name="Patti C."/>
            <person name="Phunkhang P."/>
            <person name="Pierre F."/>
            <person name="Priest M."/>
            <person name="Raghuraman S."/>
            <person name="Rege F."/>
            <person name="Reyes R."/>
            <person name="Rise C."/>
            <person name="Rogov P."/>
            <person name="Ross K."/>
            <person name="Ryan E."/>
            <person name="Settipalli S."/>
            <person name="Shea T."/>
            <person name="Sherpa N."/>
            <person name="Shi L."/>
            <person name="Shih D."/>
            <person name="Sparrow T."/>
            <person name="Spaulding J."/>
            <person name="Stalker J."/>
            <person name="Stange-Thomann N."/>
            <person name="Stavropoulos S."/>
            <person name="Stone C."/>
            <person name="Strader C."/>
            <person name="Tesfaye S."/>
            <person name="Thomson T."/>
            <person name="Thoulutsang Y."/>
            <person name="Thoulutsang D."/>
            <person name="Topham K."/>
            <person name="Topping I."/>
            <person name="Tsamla T."/>
            <person name="Vassiliev H."/>
            <person name="Vo A."/>
            <person name="Wangchuk T."/>
            <person name="Wangdi T."/>
            <person name="Weiand M."/>
            <person name="Wilkinson J."/>
            <person name="Wilson A."/>
            <person name="Yadav S."/>
            <person name="Young G."/>
            <person name="Yu Q."/>
            <person name="Zembek L."/>
            <person name="Zhong D."/>
            <person name="Zimmer A."/>
            <person name="Zwirko Z."/>
            <person name="Jaffe D.B."/>
            <person name="Alvarez P."/>
            <person name="Brockman W."/>
            <person name="Butler J."/>
            <person name="Chin C."/>
            <person name="Gnerre S."/>
            <person name="Grabherr M."/>
            <person name="Kleber M."/>
            <person name="Mauceli E."/>
            <person name="MacCallum I."/>
        </authorList>
    </citation>
    <scope>NUCLEOTIDE SEQUENCE [LARGE SCALE GENOMIC DNA]</scope>
    <source>
        <strain evidence="3">Rob3c / Tucson 14021-0248.25</strain>
    </source>
</reference>
<keyword evidence="3" id="KW-1185">Reference proteome</keyword>
<evidence type="ECO:0000313" key="2">
    <source>
        <dbReference type="EMBL" id="EDW42258.1"/>
    </source>
</evidence>
<proteinExistence type="predicted"/>
<sequence>MDGGNSKSNCECNSNIQDDNDTDQQARRRGCVAYSIVDSGVGEGGCQVNAFYMMPTRQDRSGQSAVRQS</sequence>
<evidence type="ECO:0000313" key="3">
    <source>
        <dbReference type="Proteomes" id="UP000001292"/>
    </source>
</evidence>
<name>B4HF84_DROSE</name>
<gene>
    <name evidence="2" type="primary">Dsec\GM25903</name>
    <name evidence="2" type="ORF">Dsec_GM25903</name>
</gene>
<feature type="compositionally biased region" description="Polar residues" evidence="1">
    <location>
        <begin position="1"/>
        <end position="17"/>
    </location>
</feature>
<dbReference type="EMBL" id="CH480815">
    <property type="protein sequence ID" value="EDW42258.1"/>
    <property type="molecule type" value="Genomic_DNA"/>
</dbReference>
<organism evidence="3">
    <name type="scientific">Drosophila sechellia</name>
    <name type="common">Fruit fly</name>
    <dbReference type="NCBI Taxonomy" id="7238"/>
    <lineage>
        <taxon>Eukaryota</taxon>
        <taxon>Metazoa</taxon>
        <taxon>Ecdysozoa</taxon>
        <taxon>Arthropoda</taxon>
        <taxon>Hexapoda</taxon>
        <taxon>Insecta</taxon>
        <taxon>Pterygota</taxon>
        <taxon>Neoptera</taxon>
        <taxon>Endopterygota</taxon>
        <taxon>Diptera</taxon>
        <taxon>Brachycera</taxon>
        <taxon>Muscomorpha</taxon>
        <taxon>Ephydroidea</taxon>
        <taxon>Drosophilidae</taxon>
        <taxon>Drosophila</taxon>
        <taxon>Sophophora</taxon>
    </lineage>
</organism>
<dbReference type="Proteomes" id="UP000001292">
    <property type="component" value="Unassembled WGS sequence"/>
</dbReference>
<accession>B4HF84</accession>
<dbReference type="AlphaFoldDB" id="B4HF84"/>
<feature type="region of interest" description="Disordered" evidence="1">
    <location>
        <begin position="1"/>
        <end position="27"/>
    </location>
</feature>
<protein>
    <submittedName>
        <fullName evidence="2">GM25903</fullName>
    </submittedName>
</protein>
<evidence type="ECO:0000256" key="1">
    <source>
        <dbReference type="SAM" id="MobiDB-lite"/>
    </source>
</evidence>